<evidence type="ECO:0000313" key="1">
    <source>
        <dbReference type="EMBL" id="SFB17606.1"/>
    </source>
</evidence>
<evidence type="ECO:0000313" key="2">
    <source>
        <dbReference type="Proteomes" id="UP000199012"/>
    </source>
</evidence>
<dbReference type="AlphaFoldDB" id="A0A1I0YXL6"/>
<dbReference type="STRING" id="988821.SAMN05421867_1094"/>
<proteinExistence type="predicted"/>
<dbReference type="RefSeq" id="WP_090033017.1">
    <property type="nucleotide sequence ID" value="NZ_BONM01000004.1"/>
</dbReference>
<name>A0A1I0YXL6_9CELL</name>
<gene>
    <name evidence="1" type="ORF">SAMN05421867_1094</name>
</gene>
<sequence>MDATHQRGQAPDQTRCTHPMTGLVDEVPEDLVVIPDDQLCARCITTRTDALNAEYAHLEEPGHQAYVEHEHPWVRVLAHPTLLPHRVSVVCADCETRHDAATTAGALRRAGRTCAAARTR</sequence>
<organism evidence="1 2">
    <name type="scientific">Cellulomonas marina</name>
    <dbReference type="NCBI Taxonomy" id="988821"/>
    <lineage>
        <taxon>Bacteria</taxon>
        <taxon>Bacillati</taxon>
        <taxon>Actinomycetota</taxon>
        <taxon>Actinomycetes</taxon>
        <taxon>Micrococcales</taxon>
        <taxon>Cellulomonadaceae</taxon>
        <taxon>Cellulomonas</taxon>
    </lineage>
</organism>
<dbReference type="EMBL" id="FOKA01000009">
    <property type="protein sequence ID" value="SFB17606.1"/>
    <property type="molecule type" value="Genomic_DNA"/>
</dbReference>
<reference evidence="1 2" key="1">
    <citation type="submission" date="2016-10" db="EMBL/GenBank/DDBJ databases">
        <authorList>
            <person name="de Groot N.N."/>
        </authorList>
    </citation>
    <scope>NUCLEOTIDE SEQUENCE [LARGE SCALE GENOMIC DNA]</scope>
    <source>
        <strain evidence="1 2">CGMCC 4.6945</strain>
    </source>
</reference>
<protein>
    <submittedName>
        <fullName evidence="1">Uncharacterized protein</fullName>
    </submittedName>
</protein>
<keyword evidence="2" id="KW-1185">Reference proteome</keyword>
<accession>A0A1I0YXL6</accession>
<dbReference type="Proteomes" id="UP000199012">
    <property type="component" value="Unassembled WGS sequence"/>
</dbReference>